<name>A0A6L5Y4Y6_9FIRM</name>
<accession>A0A6L5Y4Y6</accession>
<dbReference type="EMBL" id="VUMZ01000004">
    <property type="protein sequence ID" value="MST51740.1"/>
    <property type="molecule type" value="Genomic_DNA"/>
</dbReference>
<reference evidence="1 2" key="1">
    <citation type="submission" date="2019-08" db="EMBL/GenBank/DDBJ databases">
        <title>In-depth cultivation of the pig gut microbiome towards novel bacterial diversity and tailored functional studies.</title>
        <authorList>
            <person name="Wylensek D."/>
            <person name="Hitch T.C.A."/>
            <person name="Clavel T."/>
        </authorList>
    </citation>
    <scope>NUCLEOTIDE SEQUENCE [LARGE SCALE GENOMIC DNA]</scope>
    <source>
        <strain evidence="1 2">WCA-MUC-591-APC-3H</strain>
    </source>
</reference>
<dbReference type="Proteomes" id="UP000474676">
    <property type="component" value="Unassembled WGS sequence"/>
</dbReference>
<organism evidence="1 2">
    <name type="scientific">Hornefia butyriciproducens</name>
    <dbReference type="NCBI Taxonomy" id="2652293"/>
    <lineage>
        <taxon>Bacteria</taxon>
        <taxon>Bacillati</taxon>
        <taxon>Bacillota</taxon>
        <taxon>Clostridia</taxon>
        <taxon>Peptostreptococcales</taxon>
        <taxon>Anaerovoracaceae</taxon>
        <taxon>Hornefia</taxon>
    </lineage>
</organism>
<dbReference type="GeneID" id="303114746"/>
<gene>
    <name evidence="1" type="ORF">FYJ64_05365</name>
</gene>
<proteinExistence type="predicted"/>
<evidence type="ECO:0000313" key="1">
    <source>
        <dbReference type="EMBL" id="MST51740.1"/>
    </source>
</evidence>
<evidence type="ECO:0000313" key="2">
    <source>
        <dbReference type="Proteomes" id="UP000474676"/>
    </source>
</evidence>
<protein>
    <submittedName>
        <fullName evidence="1">Uncharacterized protein</fullName>
    </submittedName>
</protein>
<sequence length="59" mass="6574">MALYYPLLKCVPGTGTAVPAAEQNSALKHRGAGLTAPRQTWEWLYNSRTPLIQMEEQTI</sequence>
<dbReference type="RefSeq" id="WP_154574189.1">
    <property type="nucleotide sequence ID" value="NZ_VUMZ01000004.1"/>
</dbReference>
<dbReference type="AlphaFoldDB" id="A0A6L5Y4Y6"/>
<keyword evidence="2" id="KW-1185">Reference proteome</keyword>
<comment type="caution">
    <text evidence="1">The sequence shown here is derived from an EMBL/GenBank/DDBJ whole genome shotgun (WGS) entry which is preliminary data.</text>
</comment>